<dbReference type="Proteomes" id="UP000886611">
    <property type="component" value="Unassembled WGS sequence"/>
</dbReference>
<dbReference type="InterPro" id="IPR050650">
    <property type="entry name" value="Type-II_Cytokine-TF_Rcpt"/>
</dbReference>
<dbReference type="GO" id="GO:0005886">
    <property type="term" value="C:plasma membrane"/>
    <property type="evidence" value="ECO:0007669"/>
    <property type="project" value="TreeGrafter"/>
</dbReference>
<dbReference type="CDD" id="cd00063">
    <property type="entry name" value="FN3"/>
    <property type="match status" value="1"/>
</dbReference>
<feature type="non-terminal residue" evidence="4">
    <location>
        <position position="1"/>
    </location>
</feature>
<reference evidence="4 5" key="1">
    <citation type="journal article" date="2021" name="Cell">
        <title>Tracing the genetic footprints of vertebrate landing in non-teleost ray-finned fishes.</title>
        <authorList>
            <person name="Bi X."/>
            <person name="Wang K."/>
            <person name="Yang L."/>
            <person name="Pan H."/>
            <person name="Jiang H."/>
            <person name="Wei Q."/>
            <person name="Fang M."/>
            <person name="Yu H."/>
            <person name="Zhu C."/>
            <person name="Cai Y."/>
            <person name="He Y."/>
            <person name="Gan X."/>
            <person name="Zeng H."/>
            <person name="Yu D."/>
            <person name="Zhu Y."/>
            <person name="Jiang H."/>
            <person name="Qiu Q."/>
            <person name="Yang H."/>
            <person name="Zhang Y.E."/>
            <person name="Wang W."/>
            <person name="Zhu M."/>
            <person name="He S."/>
            <person name="Zhang G."/>
        </authorList>
    </citation>
    <scope>NUCLEOTIDE SEQUENCE [LARGE SCALE GENOMIC DNA]</scope>
    <source>
        <strain evidence="4">Bchr_013</strain>
    </source>
</reference>
<feature type="compositionally biased region" description="Acidic residues" evidence="1">
    <location>
        <begin position="24"/>
        <end position="51"/>
    </location>
</feature>
<keyword evidence="5" id="KW-1185">Reference proteome</keyword>
<evidence type="ECO:0000259" key="3">
    <source>
        <dbReference type="PROSITE" id="PS50853"/>
    </source>
</evidence>
<feature type="compositionally biased region" description="Polar residues" evidence="1">
    <location>
        <begin position="79"/>
        <end position="90"/>
    </location>
</feature>
<keyword evidence="2" id="KW-0812">Transmembrane</keyword>
<gene>
    <name evidence="4" type="primary">Ifnar2_1</name>
    <name evidence="4" type="ORF">GTO96_0017116</name>
</gene>
<accession>A0A8X7XEB9</accession>
<evidence type="ECO:0000256" key="1">
    <source>
        <dbReference type="SAM" id="MobiDB-lite"/>
    </source>
</evidence>
<dbReference type="Pfam" id="PF01108">
    <property type="entry name" value="Tissue_fac"/>
    <property type="match status" value="1"/>
</dbReference>
<protein>
    <submittedName>
        <fullName evidence="4">INRA2 protein</fullName>
    </submittedName>
</protein>
<name>A0A8X7XEB9_POLSE</name>
<keyword evidence="2" id="KW-0472">Membrane</keyword>
<evidence type="ECO:0000313" key="5">
    <source>
        <dbReference type="Proteomes" id="UP000886611"/>
    </source>
</evidence>
<sequence length="493" mass="55213">MTDSSDKPGPSGEHREPRNRTSENEENESVISDSEMEDQSYDSDEEAEDQGEITVVQSITAGPGLEAGQLVPPPPSDPHISSTDFHTTLYWSAPPNQPPDTKYTVEYTELRNDWRQVEGCASIKTRSCELSAHLEDPHELYWLRVKATWKEETSNWSEVLQFQPYRDTNVSTPNFTLLSSSSETIQIAMHLPAVPFTNSSRQKVKKTGSFYSKLRCNINLYQRGRSWKDKAEEEPESVCRSHTEKAGQMDNLMQWVPKQLNREECHRVTFVNLTPNVCYCVKVMFSAPYKDSPLSQEQCIFLYSKSSASIWHIMAGLISLLLLLILLAALRLVKGRRMLEDQFPKTLMVLSNEGMVDFPHKVAEMDSAGDHISFLSDLGNTLYSDQVCDTDDAACWSERSAPDSSGTSFSNILYTQGFLDDMPPTDDHSESGSNSPEPEERVFPELLSIVRCSTDISLCTVRLSACTAGTEESAVPCLLGPNCTCRLSCHGLE</sequence>
<dbReference type="AlphaFoldDB" id="A0A8X7XEB9"/>
<evidence type="ECO:0000256" key="2">
    <source>
        <dbReference type="SAM" id="Phobius"/>
    </source>
</evidence>
<dbReference type="EMBL" id="JAATIS010001721">
    <property type="protein sequence ID" value="KAG2466084.1"/>
    <property type="molecule type" value="Genomic_DNA"/>
</dbReference>
<feature type="transmembrane region" description="Helical" evidence="2">
    <location>
        <begin position="310"/>
        <end position="333"/>
    </location>
</feature>
<dbReference type="SUPFAM" id="SSF49265">
    <property type="entry name" value="Fibronectin type III"/>
    <property type="match status" value="2"/>
</dbReference>
<feature type="non-terminal residue" evidence="4">
    <location>
        <position position="493"/>
    </location>
</feature>
<dbReference type="Gene3D" id="2.60.40.10">
    <property type="entry name" value="Immunoglobulins"/>
    <property type="match status" value="1"/>
</dbReference>
<dbReference type="InterPro" id="IPR013783">
    <property type="entry name" value="Ig-like_fold"/>
</dbReference>
<dbReference type="PROSITE" id="PS50853">
    <property type="entry name" value="FN3"/>
    <property type="match status" value="1"/>
</dbReference>
<dbReference type="InterPro" id="IPR003961">
    <property type="entry name" value="FN3_dom"/>
</dbReference>
<keyword evidence="2" id="KW-1133">Transmembrane helix</keyword>
<feature type="compositionally biased region" description="Basic and acidic residues" evidence="1">
    <location>
        <begin position="1"/>
        <end position="23"/>
    </location>
</feature>
<organism evidence="4 5">
    <name type="scientific">Polypterus senegalus</name>
    <name type="common">Senegal bichir</name>
    <dbReference type="NCBI Taxonomy" id="55291"/>
    <lineage>
        <taxon>Eukaryota</taxon>
        <taxon>Metazoa</taxon>
        <taxon>Chordata</taxon>
        <taxon>Craniata</taxon>
        <taxon>Vertebrata</taxon>
        <taxon>Euteleostomi</taxon>
        <taxon>Actinopterygii</taxon>
        <taxon>Polypteriformes</taxon>
        <taxon>Polypteridae</taxon>
        <taxon>Polypterus</taxon>
    </lineage>
</organism>
<feature type="region of interest" description="Disordered" evidence="1">
    <location>
        <begin position="1"/>
        <end position="98"/>
    </location>
</feature>
<comment type="caution">
    <text evidence="4">The sequence shown here is derived from an EMBL/GenBank/DDBJ whole genome shotgun (WGS) entry which is preliminary data.</text>
</comment>
<dbReference type="GO" id="GO:0004896">
    <property type="term" value="F:cytokine receptor activity"/>
    <property type="evidence" value="ECO:0007669"/>
    <property type="project" value="TreeGrafter"/>
</dbReference>
<dbReference type="PANTHER" id="PTHR20859:SF93">
    <property type="entry name" value="CYTOKINE RECEPTOR FAMILY MEMBER B12-RELATED"/>
    <property type="match status" value="1"/>
</dbReference>
<evidence type="ECO:0000313" key="4">
    <source>
        <dbReference type="EMBL" id="KAG2466084.1"/>
    </source>
</evidence>
<proteinExistence type="predicted"/>
<dbReference type="InterPro" id="IPR036116">
    <property type="entry name" value="FN3_sf"/>
</dbReference>
<dbReference type="PANTHER" id="PTHR20859">
    <property type="entry name" value="INTERFERON/INTERLEUKIN RECEPTOR"/>
    <property type="match status" value="1"/>
</dbReference>
<feature type="domain" description="Fibronectin type-III" evidence="3">
    <location>
        <begin position="74"/>
        <end position="167"/>
    </location>
</feature>